<evidence type="ECO:0000313" key="3">
    <source>
        <dbReference type="EMBL" id="GAD60296.1"/>
    </source>
</evidence>
<dbReference type="AlphaFoldDB" id="A0A8E0TTI5"/>
<name>A0A8E0TTI5_9CAUL</name>
<keyword evidence="4" id="KW-1185">Reference proteome</keyword>
<gene>
    <name evidence="3" type="ORF">MBEBAB_2546</name>
</gene>
<feature type="transmembrane region" description="Helical" evidence="2">
    <location>
        <begin position="44"/>
        <end position="62"/>
    </location>
</feature>
<evidence type="ECO:0000256" key="2">
    <source>
        <dbReference type="SAM" id="Phobius"/>
    </source>
</evidence>
<dbReference type="Proteomes" id="UP000016569">
    <property type="component" value="Unassembled WGS sequence"/>
</dbReference>
<accession>A0A8E0TTI5</accession>
<evidence type="ECO:0000313" key="4">
    <source>
        <dbReference type="Proteomes" id="UP000016569"/>
    </source>
</evidence>
<keyword evidence="2" id="KW-1133">Transmembrane helix</keyword>
<dbReference type="EMBL" id="BATC01000064">
    <property type="protein sequence ID" value="GAD60296.1"/>
    <property type="molecule type" value="Genomic_DNA"/>
</dbReference>
<proteinExistence type="predicted"/>
<reference evidence="4" key="1">
    <citation type="journal article" date="2013" name="Genome Announc.">
        <title>Draft Genome Sequence of the Dimorphic Prosthecate Bacterium Brevundimonas abyssalis TAR-001T.</title>
        <authorList>
            <person name="Tsubouchi T."/>
            <person name="Nishi S."/>
            <person name="Usui K."/>
            <person name="Shimane Y."/>
            <person name="Takaki Y."/>
            <person name="Maruyama T."/>
            <person name="Hatada Y."/>
        </authorList>
    </citation>
    <scope>NUCLEOTIDE SEQUENCE [LARGE SCALE GENOMIC DNA]</scope>
    <source>
        <strain evidence="4">TAR-001</strain>
    </source>
</reference>
<comment type="caution">
    <text evidence="3">The sequence shown here is derived from an EMBL/GenBank/DDBJ whole genome shotgun (WGS) entry which is preliminary data.</text>
</comment>
<sequence length="139" mass="14946">MSLHPVLRRHQRAVRNRLWLEALAIALPIVMACGVLGWRLFGLPAALVLALATAGLLALAAGRRAQSCGPSWLAARLDAASPRFEDSSDLLFQDSAALQGFAALQRRRLKRGSRSRRASTCAPTGRAAESSAPGWPPPW</sequence>
<feature type="transmembrane region" description="Helical" evidence="2">
    <location>
        <begin position="18"/>
        <end position="38"/>
    </location>
</feature>
<organism evidence="3 4">
    <name type="scientific">Brevundimonas abyssalis TAR-001</name>
    <dbReference type="NCBI Taxonomy" id="1391729"/>
    <lineage>
        <taxon>Bacteria</taxon>
        <taxon>Pseudomonadati</taxon>
        <taxon>Pseudomonadota</taxon>
        <taxon>Alphaproteobacteria</taxon>
        <taxon>Caulobacterales</taxon>
        <taxon>Caulobacteraceae</taxon>
        <taxon>Brevundimonas</taxon>
    </lineage>
</organism>
<dbReference type="RefSeq" id="WP_021698390.1">
    <property type="nucleotide sequence ID" value="NZ_BATC01000064.1"/>
</dbReference>
<keyword evidence="2" id="KW-0812">Transmembrane</keyword>
<protein>
    <submittedName>
        <fullName evidence="3">Uncharacterized protein</fullName>
    </submittedName>
</protein>
<evidence type="ECO:0000256" key="1">
    <source>
        <dbReference type="SAM" id="MobiDB-lite"/>
    </source>
</evidence>
<keyword evidence="2" id="KW-0472">Membrane</keyword>
<feature type="region of interest" description="Disordered" evidence="1">
    <location>
        <begin position="109"/>
        <end position="139"/>
    </location>
</feature>